<dbReference type="EMBL" id="AP017313">
    <property type="protein sequence ID" value="BAU53664.1"/>
    <property type="molecule type" value="Genomic_DNA"/>
</dbReference>
<name>A0A0X8X4Y4_9SPHI</name>
<reference evidence="1 2" key="1">
    <citation type="submission" date="2015-12" db="EMBL/GenBank/DDBJ databases">
        <title>Genome sequence of Mucilaginibacter gotjawali.</title>
        <authorList>
            <person name="Lee J.S."/>
            <person name="Lee K.C."/>
            <person name="Kim K.K."/>
            <person name="Lee B.W."/>
        </authorList>
    </citation>
    <scope>NUCLEOTIDE SEQUENCE [LARGE SCALE GENOMIC DNA]</scope>
    <source>
        <strain evidence="1 2">SA3-7</strain>
    </source>
</reference>
<organism evidence="1 2">
    <name type="scientific">Mucilaginibacter gotjawali</name>
    <dbReference type="NCBI Taxonomy" id="1550579"/>
    <lineage>
        <taxon>Bacteria</taxon>
        <taxon>Pseudomonadati</taxon>
        <taxon>Bacteroidota</taxon>
        <taxon>Sphingobacteriia</taxon>
        <taxon>Sphingobacteriales</taxon>
        <taxon>Sphingobacteriaceae</taxon>
        <taxon>Mucilaginibacter</taxon>
    </lineage>
</organism>
<dbReference type="AlphaFoldDB" id="A0A0X8X4Y4"/>
<sequence length="295" mass="30494">MKTKKTIMTLMFTASVMALSLNACKKSGDATSGTSDTAAISASSSATASEMVFDDSFDVVTQSSEQSNLSVNSTGGTITTNSLTAQNASFTTTAGATITVVPADPSVFPKTMTIDYRTGVTSPNGVVRKGQIIVNLTGEIRVAGSVISVTYNNYSVNGYQINGTYAMTPKLVAGAGVNYNITVSNGSITQPDGTTATYSGTETFTQVAGIGTSTITDDTYQVTGNFSYHNTSTGTITANITNPLVKSTDCKDITSGTIAFTDNKLKGTLDFGPGTCDNLATITFGVTTQTITLAR</sequence>
<dbReference type="KEGG" id="mgot:MgSA37_01833"/>
<dbReference type="RefSeq" id="WP_096351323.1">
    <property type="nucleotide sequence ID" value="NZ_AP017313.1"/>
</dbReference>
<proteinExistence type="predicted"/>
<gene>
    <name evidence="1" type="ORF">MgSA37_01833</name>
</gene>
<evidence type="ECO:0000313" key="1">
    <source>
        <dbReference type="EMBL" id="BAU53664.1"/>
    </source>
</evidence>
<dbReference type="Proteomes" id="UP000218263">
    <property type="component" value="Chromosome"/>
</dbReference>
<dbReference type="OrthoDB" id="1114031at2"/>
<protein>
    <submittedName>
        <fullName evidence="1">Uncharacterized protein</fullName>
    </submittedName>
</protein>
<evidence type="ECO:0000313" key="2">
    <source>
        <dbReference type="Proteomes" id="UP000218263"/>
    </source>
</evidence>
<keyword evidence="2" id="KW-1185">Reference proteome</keyword>
<accession>A0A0X8X4Y4</accession>